<gene>
    <name evidence="3" type="ORF">ABCQ75_02305</name>
</gene>
<dbReference type="Proteomes" id="UP001422074">
    <property type="component" value="Unassembled WGS sequence"/>
</dbReference>
<organism evidence="3 4">
    <name type="scientific">Sinomonas halotolerans</name>
    <dbReference type="NCBI Taxonomy" id="1644133"/>
    <lineage>
        <taxon>Bacteria</taxon>
        <taxon>Bacillati</taxon>
        <taxon>Actinomycetota</taxon>
        <taxon>Actinomycetes</taxon>
        <taxon>Micrococcales</taxon>
        <taxon>Micrococcaceae</taxon>
        <taxon>Sinomonas</taxon>
    </lineage>
</organism>
<feature type="domain" description="Core-binding (CB)" evidence="2">
    <location>
        <begin position="71"/>
        <end position="150"/>
    </location>
</feature>
<dbReference type="SUPFAM" id="SSF56349">
    <property type="entry name" value="DNA breaking-rejoining enzymes"/>
    <property type="match status" value="1"/>
</dbReference>
<keyword evidence="1" id="KW-0238">DNA-binding</keyword>
<dbReference type="InterPro" id="IPR044068">
    <property type="entry name" value="CB"/>
</dbReference>
<evidence type="ECO:0000313" key="3">
    <source>
        <dbReference type="EMBL" id="MEN2743371.1"/>
    </source>
</evidence>
<dbReference type="EMBL" id="JBDFRB010000001">
    <property type="protein sequence ID" value="MEN2743371.1"/>
    <property type="molecule type" value="Genomic_DNA"/>
</dbReference>
<dbReference type="PROSITE" id="PS51900">
    <property type="entry name" value="CB"/>
    <property type="match status" value="1"/>
</dbReference>
<protein>
    <recommendedName>
        <fullName evidence="2">Core-binding (CB) domain-containing protein</fullName>
    </recommendedName>
</protein>
<sequence length="308" mass="32931">MPRPRIPDGQAGELTVRETAAGAKAVAYIRDGEHLRRMTATAGTAQDAERMLRVRLGMRAAGHSPDITHATPLGELATGYLAALEHEASPSKFREHRRVLTHHLGPMALASVGQLTLQDVEEHLGVLGVQAPATAKALRIALRAVLGLAQDAGAIRRVPVGRDPLPRPEPPARRAMSRLELAQALAAVRAWQDEPTVGRPRVRNLDVHLALYVTPGVSGAAMALGACWEDIDLDRAAWITPTGVLRLPAAVVQVLAEHWEGQGRPERGLVAPSSTGREVSPQKLSDRLLAALGPSWRWVTAGCLASSD</sequence>
<dbReference type="RefSeq" id="WP_345882864.1">
    <property type="nucleotide sequence ID" value="NZ_JBDFRB010000001.1"/>
</dbReference>
<evidence type="ECO:0000256" key="1">
    <source>
        <dbReference type="PROSITE-ProRule" id="PRU01248"/>
    </source>
</evidence>
<keyword evidence="4" id="KW-1185">Reference proteome</keyword>
<reference evidence="3 4" key="1">
    <citation type="submission" date="2024-05" db="EMBL/GenBank/DDBJ databases">
        <title>Sinomonas sp. nov., isolated from a waste landfill.</title>
        <authorList>
            <person name="Zhao Y."/>
        </authorList>
    </citation>
    <scope>NUCLEOTIDE SEQUENCE [LARGE SCALE GENOMIC DNA]</scope>
    <source>
        <strain evidence="3 4">CCTCC AB2014300</strain>
    </source>
</reference>
<evidence type="ECO:0000259" key="2">
    <source>
        <dbReference type="PROSITE" id="PS51900"/>
    </source>
</evidence>
<dbReference type="InterPro" id="IPR011010">
    <property type="entry name" value="DNA_brk_join_enz"/>
</dbReference>
<comment type="caution">
    <text evidence="3">The sequence shown here is derived from an EMBL/GenBank/DDBJ whole genome shotgun (WGS) entry which is preliminary data.</text>
</comment>
<accession>A0ABU9WW40</accession>
<proteinExistence type="predicted"/>
<evidence type="ECO:0000313" key="4">
    <source>
        <dbReference type="Proteomes" id="UP001422074"/>
    </source>
</evidence>
<name>A0ABU9WW40_9MICC</name>